<name>A0A6G9IAS1_9GAMM</name>
<dbReference type="SUPFAM" id="SSF53300">
    <property type="entry name" value="vWA-like"/>
    <property type="match status" value="1"/>
</dbReference>
<dbReference type="InterPro" id="IPR028087">
    <property type="entry name" value="Tad_N"/>
</dbReference>
<dbReference type="Gene3D" id="3.40.50.410">
    <property type="entry name" value="von Willebrand factor, type A domain"/>
    <property type="match status" value="2"/>
</dbReference>
<reference evidence="3 4" key="1">
    <citation type="submission" date="2020-03" db="EMBL/GenBank/DDBJ databases">
        <title>Complete genome sequence of Orbus sp. IPMB12 (BCRC 80908).</title>
        <authorList>
            <person name="Lo W.-S."/>
            <person name="Chang T.-H."/>
            <person name="Kuo C.-H."/>
        </authorList>
    </citation>
    <scope>NUCLEOTIDE SEQUENCE [LARGE SCALE GENOMIC DNA]</scope>
    <source>
        <strain evidence="3 4">IPMB12</strain>
    </source>
</reference>
<evidence type="ECO:0000259" key="2">
    <source>
        <dbReference type="Pfam" id="PF13400"/>
    </source>
</evidence>
<keyword evidence="1" id="KW-0472">Membrane</keyword>
<keyword evidence="4" id="KW-1185">Reference proteome</keyword>
<gene>
    <name evidence="3" type="ORF">IPMB12_06205</name>
</gene>
<feature type="transmembrane region" description="Helical" evidence="1">
    <location>
        <begin position="21"/>
        <end position="41"/>
    </location>
</feature>
<accession>A0A6G9IAS1</accession>
<feature type="domain" description="Putative Flp pilus-assembly TadG-like N-terminal" evidence="2">
    <location>
        <begin position="20"/>
        <end position="65"/>
    </location>
</feature>
<proteinExistence type="predicted"/>
<evidence type="ECO:0000313" key="4">
    <source>
        <dbReference type="Proteomes" id="UP000501168"/>
    </source>
</evidence>
<evidence type="ECO:0000313" key="3">
    <source>
        <dbReference type="EMBL" id="QIQ21313.1"/>
    </source>
</evidence>
<dbReference type="Proteomes" id="UP000501168">
    <property type="component" value="Chromosome"/>
</dbReference>
<dbReference type="InterPro" id="IPR036465">
    <property type="entry name" value="vWFA_dom_sf"/>
</dbReference>
<dbReference type="InParanoid" id="A0A6G9IAS1"/>
<dbReference type="KEGG" id="orb:IPMB12_06205"/>
<evidence type="ECO:0000256" key="1">
    <source>
        <dbReference type="SAM" id="Phobius"/>
    </source>
</evidence>
<keyword evidence="1" id="KW-1133">Transmembrane helix</keyword>
<protein>
    <recommendedName>
        <fullName evidence="2">Putative Flp pilus-assembly TadG-like N-terminal domain-containing protein</fullName>
    </recommendedName>
</protein>
<dbReference type="Pfam" id="PF13400">
    <property type="entry name" value="Tad"/>
    <property type="match status" value="1"/>
</dbReference>
<keyword evidence="1" id="KW-0812">Transmembrane</keyword>
<organism evidence="3 4">
    <name type="scientific">Zophobihabitans entericus</name>
    <dbReference type="NCBI Taxonomy" id="1635327"/>
    <lineage>
        <taxon>Bacteria</taxon>
        <taxon>Pseudomonadati</taxon>
        <taxon>Pseudomonadota</taxon>
        <taxon>Gammaproteobacteria</taxon>
        <taxon>Orbales</taxon>
        <taxon>Orbaceae</taxon>
        <taxon>Zophobihabitans</taxon>
    </lineage>
</organism>
<dbReference type="RefSeq" id="WP_166916001.1">
    <property type="nucleotide sequence ID" value="NZ_CP050253.1"/>
</dbReference>
<dbReference type="EMBL" id="CP050253">
    <property type="protein sequence ID" value="QIQ21313.1"/>
    <property type="molecule type" value="Genomic_DNA"/>
</dbReference>
<dbReference type="AlphaFoldDB" id="A0A6G9IAS1"/>
<sequence length="635" mass="70123">MKKTTKILSHLPSFIKSESGAFAIFFAISLPFMIGFGAVAIDGTHVLNTRVRLSAAADEAALAVAIAHNKNESTSEQEYNRTLAENYVNYYTGNRGELKSLNVEYKANNSTYYVTTVYDAQMLLSTPALTGYDKYMTVGNDRLSSGIATKIDSTTSSDVTFVLDFSSSTTCDTSISSCNLWSSTSGTNTRADLLKTVVNSILSKYKTTEGIQFSVVPFDTGVPFRPEQAVNITNLKTKNEVGGEQVGCSVPYTLLQPYNKIDFSFWANKYLDFEFSSSIRYESKYYNRTFYNMDGYRYLYYSKVVGPSMGLTTGAQLVAAGICKDNGANTTIVNAKYRYTCEVNADESIFTTANVSKVTSQYNYVLDLMNLMYWNASSARKGEFSIANGGSIDFDNTLKNIFKSENIIEFYQPTSPNVLSQRPFTGMCQSAQAGPDNLLRDTDENETSSDPLYQRASQLIKNSQSQTYLIPLTKDVTGKNELITNFNKMLPGGGTDEMSGLLRAAPMAAQGTGLQKIIIVISDGDNNETRNLPASLSTNSSITEVFLNKGVCQVIRDKLDDVTKTQHNLSSLDRPSEIHYVSLNAARTDDHDMWLKGCSDNDPQYVHDANDISDLIDLIDTIIVQSETGYLTIKK</sequence>